<protein>
    <recommendedName>
        <fullName evidence="2">phosphoglycerate mutase (2,3-diphosphoglycerate-dependent)</fullName>
        <ecNumber evidence="2">5.4.2.11</ecNumber>
    </recommendedName>
</protein>
<feature type="region of interest" description="Disordered" evidence="6">
    <location>
        <begin position="1"/>
        <end position="34"/>
    </location>
</feature>
<evidence type="ECO:0000256" key="1">
    <source>
        <dbReference type="ARBA" id="ARBA00006717"/>
    </source>
</evidence>
<evidence type="ECO:0000256" key="3">
    <source>
        <dbReference type="ARBA" id="ARBA00023152"/>
    </source>
</evidence>
<organism evidence="7">
    <name type="scientific">Attheya septentrionalis</name>
    <dbReference type="NCBI Taxonomy" id="420275"/>
    <lineage>
        <taxon>Eukaryota</taxon>
        <taxon>Sar</taxon>
        <taxon>Stramenopiles</taxon>
        <taxon>Ochrophyta</taxon>
        <taxon>Bacillariophyta</taxon>
        <taxon>Coscinodiscophyceae</taxon>
        <taxon>Chaetocerotophycidae</taxon>
        <taxon>Chaetocerotales</taxon>
        <taxon>Attheyaceae</taxon>
        <taxon>Attheya</taxon>
    </lineage>
</organism>
<sequence length="165" mass="18102">METSPRNASFSSPNETKNSSDATDKTERVRGEEDWEKCLKMPASESLGDTGQRVDILWRQAIRPRLGRGETVLVVAHANTIRSLLYSIKDGNLSRTMAKDIKIPSAVPLLYQFDAQCNVLPPSSSAAADPTLGHVLNGTWLDTNDMQKLSFCSSVGIKSLEHEIA</sequence>
<dbReference type="InterPro" id="IPR029033">
    <property type="entry name" value="His_PPase_superfam"/>
</dbReference>
<feature type="compositionally biased region" description="Polar residues" evidence="6">
    <location>
        <begin position="1"/>
        <end position="21"/>
    </location>
</feature>
<evidence type="ECO:0000256" key="5">
    <source>
        <dbReference type="PIRSR" id="PIRSR613078-3"/>
    </source>
</evidence>
<dbReference type="Pfam" id="PF00300">
    <property type="entry name" value="His_Phos_1"/>
    <property type="match status" value="1"/>
</dbReference>
<keyword evidence="4" id="KW-0413">Isomerase</keyword>
<reference evidence="7" key="1">
    <citation type="submission" date="2021-01" db="EMBL/GenBank/DDBJ databases">
        <authorList>
            <person name="Corre E."/>
            <person name="Pelletier E."/>
            <person name="Niang G."/>
            <person name="Scheremetjew M."/>
            <person name="Finn R."/>
            <person name="Kale V."/>
            <person name="Holt S."/>
            <person name="Cochrane G."/>
            <person name="Meng A."/>
            <person name="Brown T."/>
            <person name="Cohen L."/>
        </authorList>
    </citation>
    <scope>NUCLEOTIDE SEQUENCE</scope>
    <source>
        <strain evidence="7">CCMP2084</strain>
    </source>
</reference>
<feature type="site" description="Transition state stabilizer" evidence="5">
    <location>
        <position position="77"/>
    </location>
</feature>
<evidence type="ECO:0000256" key="6">
    <source>
        <dbReference type="SAM" id="MobiDB-lite"/>
    </source>
</evidence>
<dbReference type="GO" id="GO:0006096">
    <property type="term" value="P:glycolytic process"/>
    <property type="evidence" value="ECO:0007669"/>
    <property type="project" value="UniProtKB-KW"/>
</dbReference>
<keyword evidence="3" id="KW-0324">Glycolysis</keyword>
<dbReference type="Gene3D" id="3.40.50.1240">
    <property type="entry name" value="Phosphoglycerate mutase-like"/>
    <property type="match status" value="1"/>
</dbReference>
<dbReference type="EMBL" id="HBHQ01012891">
    <property type="protein sequence ID" value="CAD9816771.1"/>
    <property type="molecule type" value="Transcribed_RNA"/>
</dbReference>
<dbReference type="InterPro" id="IPR005952">
    <property type="entry name" value="Phosphogly_mut1"/>
</dbReference>
<comment type="similarity">
    <text evidence="1">Belongs to the phosphoglycerate mutase family. BPG-dependent PGAM subfamily.</text>
</comment>
<dbReference type="EC" id="5.4.2.11" evidence="2"/>
<evidence type="ECO:0000256" key="2">
    <source>
        <dbReference type="ARBA" id="ARBA00012028"/>
    </source>
</evidence>
<evidence type="ECO:0000313" key="7">
    <source>
        <dbReference type="EMBL" id="CAD9816771.1"/>
    </source>
</evidence>
<dbReference type="GO" id="GO:0004619">
    <property type="term" value="F:phosphoglycerate mutase activity"/>
    <property type="evidence" value="ECO:0007669"/>
    <property type="project" value="UniProtKB-EC"/>
</dbReference>
<name>A0A7S2UE49_9STRA</name>
<dbReference type="AlphaFoldDB" id="A0A7S2UE49"/>
<evidence type="ECO:0000256" key="4">
    <source>
        <dbReference type="ARBA" id="ARBA00023235"/>
    </source>
</evidence>
<gene>
    <name evidence="7" type="ORF">ASEP1449_LOCUS8603</name>
</gene>
<proteinExistence type="inferred from homology"/>
<dbReference type="CDD" id="cd07040">
    <property type="entry name" value="HP"/>
    <property type="match status" value="1"/>
</dbReference>
<feature type="compositionally biased region" description="Basic and acidic residues" evidence="6">
    <location>
        <begin position="22"/>
        <end position="34"/>
    </location>
</feature>
<dbReference type="PANTHER" id="PTHR11931">
    <property type="entry name" value="PHOSPHOGLYCERATE MUTASE"/>
    <property type="match status" value="1"/>
</dbReference>
<accession>A0A7S2UE49</accession>
<dbReference type="InterPro" id="IPR013078">
    <property type="entry name" value="His_Pase_superF_clade-1"/>
</dbReference>
<dbReference type="SUPFAM" id="SSF53254">
    <property type="entry name" value="Phosphoglycerate mutase-like"/>
    <property type="match status" value="1"/>
</dbReference>